<keyword evidence="4" id="KW-1185">Reference proteome</keyword>
<organism evidence="3 4">
    <name type="scientific">Scleroderma citrinum Foug A</name>
    <dbReference type="NCBI Taxonomy" id="1036808"/>
    <lineage>
        <taxon>Eukaryota</taxon>
        <taxon>Fungi</taxon>
        <taxon>Dikarya</taxon>
        <taxon>Basidiomycota</taxon>
        <taxon>Agaricomycotina</taxon>
        <taxon>Agaricomycetes</taxon>
        <taxon>Agaricomycetidae</taxon>
        <taxon>Boletales</taxon>
        <taxon>Sclerodermatineae</taxon>
        <taxon>Sclerodermataceae</taxon>
        <taxon>Scleroderma</taxon>
    </lineage>
</organism>
<dbReference type="PANTHER" id="PTHR15276:SF0">
    <property type="entry name" value="COILED-COIL DOMAIN-CONTAINING PROTEIN 6"/>
    <property type="match status" value="1"/>
</dbReference>
<evidence type="ECO:0000256" key="1">
    <source>
        <dbReference type="SAM" id="Coils"/>
    </source>
</evidence>
<dbReference type="EMBL" id="KN822006">
    <property type="protein sequence ID" value="KIM69438.1"/>
    <property type="molecule type" value="Genomic_DNA"/>
</dbReference>
<feature type="coiled-coil region" evidence="1">
    <location>
        <begin position="110"/>
        <end position="144"/>
    </location>
</feature>
<feature type="region of interest" description="Disordered" evidence="2">
    <location>
        <begin position="309"/>
        <end position="384"/>
    </location>
</feature>
<feature type="region of interest" description="Disordered" evidence="2">
    <location>
        <begin position="1"/>
        <end position="20"/>
    </location>
</feature>
<dbReference type="InterPro" id="IPR019152">
    <property type="entry name" value="DUF2046"/>
</dbReference>
<dbReference type="STRING" id="1036808.A0A0C3A6Y0"/>
<feature type="compositionally biased region" description="Polar residues" evidence="2">
    <location>
        <begin position="1"/>
        <end position="17"/>
    </location>
</feature>
<dbReference type="PANTHER" id="PTHR15276">
    <property type="entry name" value="H4 D10S170 PROTEIN-RELATED"/>
    <property type="match status" value="1"/>
</dbReference>
<protein>
    <submittedName>
        <fullName evidence="3">Uncharacterized protein</fullName>
    </submittedName>
</protein>
<feature type="compositionally biased region" description="Low complexity" evidence="2">
    <location>
        <begin position="209"/>
        <end position="242"/>
    </location>
</feature>
<feature type="compositionally biased region" description="Polar residues" evidence="2">
    <location>
        <begin position="174"/>
        <end position="200"/>
    </location>
</feature>
<feature type="compositionally biased region" description="Polar residues" evidence="2">
    <location>
        <begin position="310"/>
        <end position="323"/>
    </location>
</feature>
<accession>A0A0C3A6Y0</accession>
<sequence length="384" mass="41796">MSDSPIQRLSSANSPSQLKREENLINAYEAEEERIINVLSRKLEQLREEKIQLENALEAESESHVNRLNRELSALRLAQVQQQQTAASTSTSPDARAGAPAFLNGYDPTAPSAEVLLEAMRHENEQLRNRLVDTERDYVRIARLNEIYREELLEHRRRLGLSVDNLVGLASADPLSQPTHRRSIPSSPNTSVVHSSNARVTHSMPIPRPSSSIRRPINNPSESTTPLSHSPSSTESPFPFSPVATNPASYVSNGTHLTTPPSSASLTSNPPPPYPASNPHALTYPSVPPPSLSSSYGSPVISYIPHRENSTASADALRTSSRGGSDRLIAESGTFRNGRSRSHRESVERGARIAEMGTLVPRSRAGSQSLGTTFGTADSAEHLT</sequence>
<keyword evidence="1" id="KW-0175">Coiled coil</keyword>
<feature type="compositionally biased region" description="Basic and acidic residues" evidence="2">
    <location>
        <begin position="343"/>
        <end position="352"/>
    </location>
</feature>
<reference evidence="4" key="2">
    <citation type="submission" date="2015-01" db="EMBL/GenBank/DDBJ databases">
        <title>Evolutionary Origins and Diversification of the Mycorrhizal Mutualists.</title>
        <authorList>
            <consortium name="DOE Joint Genome Institute"/>
            <consortium name="Mycorrhizal Genomics Consortium"/>
            <person name="Kohler A."/>
            <person name="Kuo A."/>
            <person name="Nagy L.G."/>
            <person name="Floudas D."/>
            <person name="Copeland A."/>
            <person name="Barry K.W."/>
            <person name="Cichocki N."/>
            <person name="Veneault-Fourrey C."/>
            <person name="LaButti K."/>
            <person name="Lindquist E.A."/>
            <person name="Lipzen A."/>
            <person name="Lundell T."/>
            <person name="Morin E."/>
            <person name="Murat C."/>
            <person name="Riley R."/>
            <person name="Ohm R."/>
            <person name="Sun H."/>
            <person name="Tunlid A."/>
            <person name="Henrissat B."/>
            <person name="Grigoriev I.V."/>
            <person name="Hibbett D.S."/>
            <person name="Martin F."/>
        </authorList>
    </citation>
    <scope>NUCLEOTIDE SEQUENCE [LARGE SCALE GENOMIC DNA]</scope>
    <source>
        <strain evidence="4">Foug A</strain>
    </source>
</reference>
<dbReference type="Pfam" id="PF09755">
    <property type="entry name" value="DUF2046"/>
    <property type="match status" value="1"/>
</dbReference>
<dbReference type="AlphaFoldDB" id="A0A0C3A6Y0"/>
<dbReference type="OrthoDB" id="78858at2759"/>
<dbReference type="Proteomes" id="UP000053989">
    <property type="component" value="Unassembled WGS sequence"/>
</dbReference>
<reference evidence="3 4" key="1">
    <citation type="submission" date="2014-04" db="EMBL/GenBank/DDBJ databases">
        <authorList>
            <consortium name="DOE Joint Genome Institute"/>
            <person name="Kuo A."/>
            <person name="Kohler A."/>
            <person name="Nagy L.G."/>
            <person name="Floudas D."/>
            <person name="Copeland A."/>
            <person name="Barry K.W."/>
            <person name="Cichocki N."/>
            <person name="Veneault-Fourrey C."/>
            <person name="LaButti K."/>
            <person name="Lindquist E.A."/>
            <person name="Lipzen A."/>
            <person name="Lundell T."/>
            <person name="Morin E."/>
            <person name="Murat C."/>
            <person name="Sun H."/>
            <person name="Tunlid A."/>
            <person name="Henrissat B."/>
            <person name="Grigoriev I.V."/>
            <person name="Hibbett D.S."/>
            <person name="Martin F."/>
            <person name="Nordberg H.P."/>
            <person name="Cantor M.N."/>
            <person name="Hua S.X."/>
        </authorList>
    </citation>
    <scope>NUCLEOTIDE SEQUENCE [LARGE SCALE GENOMIC DNA]</scope>
    <source>
        <strain evidence="3 4">Foug A</strain>
    </source>
</reference>
<gene>
    <name evidence="3" type="ORF">SCLCIDRAFT_103162</name>
</gene>
<dbReference type="HOGENOM" id="CLU_024881_0_0_1"/>
<evidence type="ECO:0000313" key="3">
    <source>
        <dbReference type="EMBL" id="KIM69438.1"/>
    </source>
</evidence>
<dbReference type="InParanoid" id="A0A0C3A6Y0"/>
<feature type="region of interest" description="Disordered" evidence="2">
    <location>
        <begin position="171"/>
        <end position="295"/>
    </location>
</feature>
<feature type="compositionally biased region" description="Polar residues" evidence="2">
    <location>
        <begin position="243"/>
        <end position="254"/>
    </location>
</feature>
<feature type="compositionally biased region" description="Polar residues" evidence="2">
    <location>
        <begin position="365"/>
        <end position="376"/>
    </location>
</feature>
<evidence type="ECO:0000256" key="2">
    <source>
        <dbReference type="SAM" id="MobiDB-lite"/>
    </source>
</evidence>
<proteinExistence type="predicted"/>
<name>A0A0C3A6Y0_9AGAM</name>
<feature type="compositionally biased region" description="Low complexity" evidence="2">
    <location>
        <begin position="255"/>
        <end position="268"/>
    </location>
</feature>
<evidence type="ECO:0000313" key="4">
    <source>
        <dbReference type="Proteomes" id="UP000053989"/>
    </source>
</evidence>